<evidence type="ECO:0000256" key="3">
    <source>
        <dbReference type="SAM" id="Phobius"/>
    </source>
</evidence>
<dbReference type="InterPro" id="IPR026622">
    <property type="entry name" value="Mxra7"/>
</dbReference>
<feature type="domain" description="Matrix-remodeling-associated protein 7 helical" evidence="4">
    <location>
        <begin position="73"/>
        <end position="135"/>
    </location>
</feature>
<dbReference type="InterPro" id="IPR057534">
    <property type="entry name" value="MXRA7_helical"/>
</dbReference>
<reference evidence="6" key="2">
    <citation type="submission" date="2018-07" db="EMBL/GenBank/DDBJ databases">
        <authorList>
            <person name="Quirk P.G."/>
            <person name="Krulwich T.A."/>
        </authorList>
    </citation>
    <scope>NUCLEOTIDE SEQUENCE</scope>
</reference>
<keyword evidence="3" id="KW-0812">Transmembrane</keyword>
<keyword evidence="3" id="KW-0472">Membrane</keyword>
<reference evidence="5" key="1">
    <citation type="submission" date="2018-04" db="EMBL/GenBank/DDBJ databases">
        <authorList>
            <person name="Go L.Y."/>
            <person name="Mitchell J.A."/>
        </authorList>
    </citation>
    <scope>NUCLEOTIDE SEQUENCE</scope>
    <source>
        <tissue evidence="5">Whole organism</tissue>
    </source>
</reference>
<evidence type="ECO:0000259" key="4">
    <source>
        <dbReference type="Pfam" id="PF25473"/>
    </source>
</evidence>
<name>A0A336LF82_CULSO</name>
<gene>
    <name evidence="5" type="primary">CSON004541</name>
</gene>
<evidence type="ECO:0000256" key="1">
    <source>
        <dbReference type="SAM" id="Coils"/>
    </source>
</evidence>
<dbReference type="PANTHER" id="PTHR21845:SF2">
    <property type="entry name" value="MATRIX-REMODELING-ASSOCIATED PROTEIN 7"/>
    <property type="match status" value="1"/>
</dbReference>
<dbReference type="PANTHER" id="PTHR21845">
    <property type="entry name" value="TRANSMEMBRANE ANCHOR PROTEIN 1"/>
    <property type="match status" value="1"/>
</dbReference>
<feature type="coiled-coil region" evidence="1">
    <location>
        <begin position="95"/>
        <end position="129"/>
    </location>
</feature>
<accession>A0A336LF82</accession>
<keyword evidence="1" id="KW-0175">Coiled coil</keyword>
<feature type="transmembrane region" description="Helical" evidence="3">
    <location>
        <begin position="15"/>
        <end position="34"/>
    </location>
</feature>
<dbReference type="OMA" id="IYCAKIM"/>
<keyword evidence="3" id="KW-1133">Transmembrane helix</keyword>
<dbReference type="EMBL" id="UFQS01001909">
    <property type="protein sequence ID" value="SSX12692.1"/>
    <property type="molecule type" value="Genomic_DNA"/>
</dbReference>
<proteinExistence type="predicted"/>
<sequence>MSDFISYVEQTFADVNNVMIFSVVLSIVTTIIFMRKCYKSDSTKTTEESNPNDETSSDDENESDEETAGIYSRLKAAKLNKLRSSMTEDQLKAEKEIEQQQLAAIFELLKKQQEELKLAGEDVAEIDIKEQLSLYR</sequence>
<dbReference type="Pfam" id="PF25473">
    <property type="entry name" value="MXRA7_helical"/>
    <property type="match status" value="1"/>
</dbReference>
<feature type="region of interest" description="Disordered" evidence="2">
    <location>
        <begin position="40"/>
        <end position="67"/>
    </location>
</feature>
<feature type="compositionally biased region" description="Acidic residues" evidence="2">
    <location>
        <begin position="55"/>
        <end position="67"/>
    </location>
</feature>
<dbReference type="VEuPathDB" id="VectorBase:CSON004541"/>
<evidence type="ECO:0000256" key="2">
    <source>
        <dbReference type="SAM" id="MobiDB-lite"/>
    </source>
</evidence>
<evidence type="ECO:0000313" key="6">
    <source>
        <dbReference type="EMBL" id="SSX32135.1"/>
    </source>
</evidence>
<evidence type="ECO:0000313" key="5">
    <source>
        <dbReference type="EMBL" id="SSX12692.1"/>
    </source>
</evidence>
<dbReference type="EMBL" id="UFQT01001909">
    <property type="protein sequence ID" value="SSX32135.1"/>
    <property type="molecule type" value="Genomic_DNA"/>
</dbReference>
<protein>
    <submittedName>
        <fullName evidence="5">CSON004541 protein</fullName>
    </submittedName>
</protein>
<organism evidence="5">
    <name type="scientific">Culicoides sonorensis</name>
    <name type="common">Biting midge</name>
    <dbReference type="NCBI Taxonomy" id="179676"/>
    <lineage>
        <taxon>Eukaryota</taxon>
        <taxon>Metazoa</taxon>
        <taxon>Ecdysozoa</taxon>
        <taxon>Arthropoda</taxon>
        <taxon>Hexapoda</taxon>
        <taxon>Insecta</taxon>
        <taxon>Pterygota</taxon>
        <taxon>Neoptera</taxon>
        <taxon>Endopterygota</taxon>
        <taxon>Diptera</taxon>
        <taxon>Nematocera</taxon>
        <taxon>Chironomoidea</taxon>
        <taxon>Ceratopogonidae</taxon>
        <taxon>Ceratopogoninae</taxon>
        <taxon>Culicoides</taxon>
        <taxon>Monoculicoides</taxon>
    </lineage>
</organism>
<dbReference type="AlphaFoldDB" id="A0A336LF82"/>